<evidence type="ECO:0000313" key="3">
    <source>
        <dbReference type="Proteomes" id="UP000501237"/>
    </source>
</evidence>
<sequence>MEFFKKLLGSSQAGTPDTPSDSDQEGMTPAEQARQVALEASGERLDRHWQGIGAVERDVLTFLISPSFTGGPYWPSTRQSYRVVRRDGSIILATDGLCYPFDDGDEPVNGFELELFIDTPDIPEHAQGAPGDVDPLRNSWAYEVLKSVADTVADAGGITTQLERYGALSLELPGVSQSNCVGSQVPPAFITEDDCVGILLGGPAPDFATRLEDMPLSSVTLVPVVLITAAELDYIRSGGQAARQDLLQRLQSAGIGHRSLLTRASVV</sequence>
<dbReference type="RefSeq" id="WP_172433892.1">
    <property type="nucleotide sequence ID" value="NZ_AP022642.1"/>
</dbReference>
<name>A0A679GIQ4_9GAMM</name>
<evidence type="ECO:0000313" key="2">
    <source>
        <dbReference type="EMBL" id="BCA29212.1"/>
    </source>
</evidence>
<dbReference type="Proteomes" id="UP000501237">
    <property type="component" value="Chromosome"/>
</dbReference>
<organism evidence="2 3">
    <name type="scientific">Metapseudomonas otitidis</name>
    <dbReference type="NCBI Taxonomy" id="319939"/>
    <lineage>
        <taxon>Bacteria</taxon>
        <taxon>Pseudomonadati</taxon>
        <taxon>Pseudomonadota</taxon>
        <taxon>Gammaproteobacteria</taxon>
        <taxon>Pseudomonadales</taxon>
        <taxon>Pseudomonadaceae</taxon>
        <taxon>Metapseudomonas</taxon>
    </lineage>
</organism>
<protein>
    <submittedName>
        <fullName evidence="2">Uncharacterized protein</fullName>
    </submittedName>
</protein>
<dbReference type="AlphaFoldDB" id="A0A679GIQ4"/>
<accession>A0A679GIQ4</accession>
<dbReference type="GeneID" id="57398402"/>
<feature type="region of interest" description="Disordered" evidence="1">
    <location>
        <begin position="1"/>
        <end position="31"/>
    </location>
</feature>
<dbReference type="KEGG" id="poj:PtoMrB4_31890"/>
<reference evidence="2 3" key="1">
    <citation type="journal article" date="2020" name="Microbiol. Resour. Announc.">
        <title>Complete genome sequence of Pseudomonas otitidis strain MrB4, isolated from Lake Biwa in Japan.</title>
        <authorList>
            <person name="Miyazaki K."/>
            <person name="Hase E."/>
            <person name="Maruya T."/>
        </authorList>
    </citation>
    <scope>NUCLEOTIDE SEQUENCE [LARGE SCALE GENOMIC DNA]</scope>
    <source>
        <strain evidence="2 3">MrB4</strain>
    </source>
</reference>
<feature type="compositionally biased region" description="Polar residues" evidence="1">
    <location>
        <begin position="9"/>
        <end position="21"/>
    </location>
</feature>
<evidence type="ECO:0000256" key="1">
    <source>
        <dbReference type="SAM" id="MobiDB-lite"/>
    </source>
</evidence>
<dbReference type="EMBL" id="AP022642">
    <property type="protein sequence ID" value="BCA29212.1"/>
    <property type="molecule type" value="Genomic_DNA"/>
</dbReference>
<proteinExistence type="predicted"/>
<gene>
    <name evidence="2" type="ORF">PtoMrB4_31890</name>
</gene>